<reference evidence="1" key="1">
    <citation type="submission" date="2018-02" db="EMBL/GenBank/DDBJ databases">
        <title>Rhizophora mucronata_Transcriptome.</title>
        <authorList>
            <person name="Meera S.P."/>
            <person name="Sreeshan A."/>
            <person name="Augustine A."/>
        </authorList>
    </citation>
    <scope>NUCLEOTIDE SEQUENCE</scope>
    <source>
        <tissue evidence="1">Leaf</tissue>
    </source>
</reference>
<proteinExistence type="predicted"/>
<organism evidence="1">
    <name type="scientific">Rhizophora mucronata</name>
    <name type="common">Asiatic mangrove</name>
    <dbReference type="NCBI Taxonomy" id="61149"/>
    <lineage>
        <taxon>Eukaryota</taxon>
        <taxon>Viridiplantae</taxon>
        <taxon>Streptophyta</taxon>
        <taxon>Embryophyta</taxon>
        <taxon>Tracheophyta</taxon>
        <taxon>Spermatophyta</taxon>
        <taxon>Magnoliopsida</taxon>
        <taxon>eudicotyledons</taxon>
        <taxon>Gunneridae</taxon>
        <taxon>Pentapetalae</taxon>
        <taxon>rosids</taxon>
        <taxon>fabids</taxon>
        <taxon>Malpighiales</taxon>
        <taxon>Rhizophoraceae</taxon>
        <taxon>Rhizophora</taxon>
    </lineage>
</organism>
<protein>
    <submittedName>
        <fullName evidence="1">Uncharacterized protein</fullName>
    </submittedName>
</protein>
<accession>A0A2P2N740</accession>
<sequence>MGTSSNVAIFSLQSHEMYFSIIYALKSCVILVDIF</sequence>
<evidence type="ECO:0000313" key="1">
    <source>
        <dbReference type="EMBL" id="MBX38216.1"/>
    </source>
</evidence>
<dbReference type="EMBL" id="GGEC01057732">
    <property type="protein sequence ID" value="MBX38216.1"/>
    <property type="molecule type" value="Transcribed_RNA"/>
</dbReference>
<name>A0A2P2N740_RHIMU</name>
<dbReference type="AlphaFoldDB" id="A0A2P2N740"/>